<keyword evidence="1" id="KW-0732">Signal</keyword>
<sequence>MKILLVAILCIPLAHSSTASPVNNEATDASSPWLSGLWNFANDIIATPVNNGNDAKDITGSPVNNGKGDTDDSSPWFSGLLNAAYDIIGTPVNKGKDATDDSSPWLSGLSKFANDIIGSTVNNNPSAPSPLLNGVFNFAKEILETAEQSVANELSKRVEKDTPNCANNGVNVKPSINKVPKRKPALDPHPKGANKRLVNFAENESTNMGGYCWDTTVDIDDKREDGVYLTIRRLDKVRRYYYDGLIYPKLTEVFCNDDKGVKITFYYMDMTKKIFWYRP</sequence>
<dbReference type="EMBL" id="HBUF01045415">
    <property type="protein sequence ID" value="CAG6619429.1"/>
    <property type="molecule type" value="Transcribed_RNA"/>
</dbReference>
<reference evidence="2" key="1">
    <citation type="submission" date="2021-05" db="EMBL/GenBank/DDBJ databases">
        <authorList>
            <person name="Alioto T."/>
            <person name="Alioto T."/>
            <person name="Gomez Garrido J."/>
        </authorList>
    </citation>
    <scope>NUCLEOTIDE SEQUENCE</scope>
</reference>
<evidence type="ECO:0000256" key="1">
    <source>
        <dbReference type="SAM" id="SignalP"/>
    </source>
</evidence>
<evidence type="ECO:0000313" key="2">
    <source>
        <dbReference type="EMBL" id="CAG6619429.1"/>
    </source>
</evidence>
<dbReference type="AlphaFoldDB" id="A0A8D8LZT8"/>
<name>A0A8D8LZT8_9HEMI</name>
<proteinExistence type="predicted"/>
<accession>A0A8D8LZT8</accession>
<organism evidence="2">
    <name type="scientific">Cacopsylla melanoneura</name>
    <dbReference type="NCBI Taxonomy" id="428564"/>
    <lineage>
        <taxon>Eukaryota</taxon>
        <taxon>Metazoa</taxon>
        <taxon>Ecdysozoa</taxon>
        <taxon>Arthropoda</taxon>
        <taxon>Hexapoda</taxon>
        <taxon>Insecta</taxon>
        <taxon>Pterygota</taxon>
        <taxon>Neoptera</taxon>
        <taxon>Paraneoptera</taxon>
        <taxon>Hemiptera</taxon>
        <taxon>Sternorrhyncha</taxon>
        <taxon>Psylloidea</taxon>
        <taxon>Psyllidae</taxon>
        <taxon>Psyllinae</taxon>
        <taxon>Cacopsylla</taxon>
    </lineage>
</organism>
<feature type="chain" id="PRO_5034978661" evidence="1">
    <location>
        <begin position="20"/>
        <end position="279"/>
    </location>
</feature>
<feature type="signal peptide" evidence="1">
    <location>
        <begin position="1"/>
        <end position="19"/>
    </location>
</feature>
<protein>
    <submittedName>
        <fullName evidence="2">Uncharacterized protein</fullName>
    </submittedName>
</protein>